<dbReference type="Proteomes" id="UP001160550">
    <property type="component" value="Unassembled WGS sequence"/>
</dbReference>
<evidence type="ECO:0000313" key="1">
    <source>
        <dbReference type="EMBL" id="MDH7453926.1"/>
    </source>
</evidence>
<dbReference type="Pfam" id="PF14255">
    <property type="entry name" value="Zn_ribbon_21"/>
    <property type="match status" value="1"/>
</dbReference>
<accession>A0ABT6MUK6</accession>
<dbReference type="InterPro" id="IPR017143">
    <property type="entry name" value="UCP037225"/>
</dbReference>
<dbReference type="PIRSF" id="PIRSF037225">
    <property type="entry name" value="UCP037225"/>
    <property type="match status" value="1"/>
</dbReference>
<organism evidence="1 2">
    <name type="scientific">Luteimonas composti</name>
    <dbReference type="NCBI Taxonomy" id="398257"/>
    <lineage>
        <taxon>Bacteria</taxon>
        <taxon>Pseudomonadati</taxon>
        <taxon>Pseudomonadota</taxon>
        <taxon>Gammaproteobacteria</taxon>
        <taxon>Lysobacterales</taxon>
        <taxon>Lysobacteraceae</taxon>
        <taxon>Luteimonas</taxon>
    </lineage>
</organism>
<sequence>MLHFQDGHCPYCGEPVSLAVDASAGSQRYIEDCPVCCKPMTVMLEVDPDGDDRMYLLAQDDA</sequence>
<reference evidence="1" key="1">
    <citation type="journal article" date="2007" name="Int. J. Syst. Evol. Microbiol.">
        <title>Luteimonas composti sp. nov., a moderately thermophilic bacterium isolated from food waste.</title>
        <authorList>
            <person name="Young C.C."/>
            <person name="Kampfer P."/>
            <person name="Chen W.M."/>
            <person name="Yen W.S."/>
            <person name="Arun A.B."/>
            <person name="Lai W.A."/>
            <person name="Shen F.T."/>
            <person name="Rekha P.D."/>
            <person name="Lin K.Y."/>
            <person name="Chou J.H."/>
        </authorList>
    </citation>
    <scope>NUCLEOTIDE SEQUENCE</scope>
    <source>
        <strain evidence="1">CC-YY355</strain>
    </source>
</reference>
<comment type="caution">
    <text evidence="1">The sequence shown here is derived from an EMBL/GenBank/DDBJ whole genome shotgun (WGS) entry which is preliminary data.</text>
</comment>
<gene>
    <name evidence="1" type="ORF">QF205_12740</name>
</gene>
<dbReference type="EMBL" id="JARYGX010000023">
    <property type="protein sequence ID" value="MDH7453926.1"/>
    <property type="molecule type" value="Genomic_DNA"/>
</dbReference>
<reference evidence="1" key="2">
    <citation type="submission" date="2023-04" db="EMBL/GenBank/DDBJ databases">
        <authorList>
            <person name="Sun J.-Q."/>
        </authorList>
    </citation>
    <scope>NUCLEOTIDE SEQUENCE</scope>
    <source>
        <strain evidence="1">CC-YY355</strain>
    </source>
</reference>
<dbReference type="RefSeq" id="WP_280943134.1">
    <property type="nucleotide sequence ID" value="NZ_JARYGX010000023.1"/>
</dbReference>
<keyword evidence="2" id="KW-1185">Reference proteome</keyword>
<dbReference type="InterPro" id="IPR025990">
    <property type="entry name" value="zinc_ribbon_bacterial"/>
</dbReference>
<evidence type="ECO:0000313" key="2">
    <source>
        <dbReference type="Proteomes" id="UP001160550"/>
    </source>
</evidence>
<protein>
    <submittedName>
        <fullName evidence="1">CPXCG motif-containing cysteine-rich protein</fullName>
    </submittedName>
</protein>
<proteinExistence type="predicted"/>
<name>A0ABT6MUK6_9GAMM</name>